<feature type="region of interest" description="Disordered" evidence="1">
    <location>
        <begin position="73"/>
        <end position="131"/>
    </location>
</feature>
<evidence type="ECO:0000313" key="3">
    <source>
        <dbReference type="Proteomes" id="UP000005824"/>
    </source>
</evidence>
<accession>B4DA44</accession>
<name>B4DA44_9BACT</name>
<dbReference type="RefSeq" id="WP_006983105.1">
    <property type="nucleotide sequence ID" value="NZ_ABVL01000029.1"/>
</dbReference>
<keyword evidence="3" id="KW-1185">Reference proteome</keyword>
<gene>
    <name evidence="2" type="ORF">CfE428DRAFT_5784</name>
</gene>
<proteinExistence type="predicted"/>
<dbReference type="Proteomes" id="UP000005824">
    <property type="component" value="Unassembled WGS sequence"/>
</dbReference>
<reference evidence="2 3" key="1">
    <citation type="journal article" date="2011" name="J. Bacteriol.">
        <title>Genome sequence of Chthoniobacter flavus Ellin428, an aerobic heterotrophic soil bacterium.</title>
        <authorList>
            <person name="Kant R."/>
            <person name="van Passel M.W."/>
            <person name="Palva A."/>
            <person name="Lucas S."/>
            <person name="Lapidus A."/>
            <person name="Glavina Del Rio T."/>
            <person name="Dalin E."/>
            <person name="Tice H."/>
            <person name="Bruce D."/>
            <person name="Goodwin L."/>
            <person name="Pitluck S."/>
            <person name="Larimer F.W."/>
            <person name="Land M.L."/>
            <person name="Hauser L."/>
            <person name="Sangwan P."/>
            <person name="de Vos W.M."/>
            <person name="Janssen P.H."/>
            <person name="Smidt H."/>
        </authorList>
    </citation>
    <scope>NUCLEOTIDE SEQUENCE [LARGE SCALE GENOMIC DNA]</scope>
    <source>
        <strain evidence="2 3">Ellin428</strain>
    </source>
</reference>
<dbReference type="InParanoid" id="B4DA44"/>
<organism evidence="2 3">
    <name type="scientific">Chthoniobacter flavus Ellin428</name>
    <dbReference type="NCBI Taxonomy" id="497964"/>
    <lineage>
        <taxon>Bacteria</taxon>
        <taxon>Pseudomonadati</taxon>
        <taxon>Verrucomicrobiota</taxon>
        <taxon>Spartobacteria</taxon>
        <taxon>Chthoniobacterales</taxon>
        <taxon>Chthoniobacteraceae</taxon>
        <taxon>Chthoniobacter</taxon>
    </lineage>
</organism>
<feature type="compositionally biased region" description="Gly residues" evidence="1">
    <location>
        <begin position="105"/>
        <end position="118"/>
    </location>
</feature>
<sequence length="249" mass="25546">MTILEAAVISIANNLPIRRASWAADKWFWVWRGGHWFSFPGGQPHTVVATDYTAADLLATDWTTVPAPLAACPITPTEPLGGNSPDPGQRGFASGGGRFPPPPGSGGGGGGGGSGSGGTLPTPNPGTSLNVDITGVTCGNDGLNFSEVDIDGSHSVDFESPGVWKTTFDSGYSNPTDPPNKKPVNWTLTLTKDLTTLKFTVSVTSTERYGGTFLAAFATLPGQEQLLGVPISNAHAVGDFGDGGTATVS</sequence>
<comment type="caution">
    <text evidence="2">The sequence shown here is derived from an EMBL/GenBank/DDBJ whole genome shotgun (WGS) entry which is preliminary data.</text>
</comment>
<evidence type="ECO:0000256" key="1">
    <source>
        <dbReference type="SAM" id="MobiDB-lite"/>
    </source>
</evidence>
<dbReference type="EMBL" id="ABVL01000029">
    <property type="protein sequence ID" value="EDY16671.1"/>
    <property type="molecule type" value="Genomic_DNA"/>
</dbReference>
<protein>
    <submittedName>
        <fullName evidence="2">Uncharacterized protein</fullName>
    </submittedName>
</protein>
<dbReference type="AlphaFoldDB" id="B4DA44"/>
<evidence type="ECO:0000313" key="2">
    <source>
        <dbReference type="EMBL" id="EDY16671.1"/>
    </source>
</evidence>
<dbReference type="STRING" id="497964.CfE428DRAFT_5784"/>
<feature type="compositionally biased region" description="Low complexity" evidence="1">
    <location>
        <begin position="119"/>
        <end position="128"/>
    </location>
</feature>